<comment type="function">
    <text evidence="1">Sliding clamp that encircles the genomic DNA and links the DNA polymerase to the template to control the processivity of DNA synthesis. Responsible for tethering the catalytic subunit of DNA polymerase to DNA during high-speed replication. Interaction with the sliding-clamp-loader opens the sliding clamp so that it can be loaded around the DNA template. During transcription, encircles the DNA and tethers host RNA polymerase (RNAP) to it.</text>
</comment>
<protein>
    <recommendedName>
        <fullName evidence="1">Sliding clamp</fullName>
    </recommendedName>
    <alternativeName>
        <fullName evidence="1">DNA polymerase accessory protein Gp45</fullName>
    </alternativeName>
    <alternativeName>
        <fullName evidence="1">DNA polymerase clamp</fullName>
    </alternativeName>
</protein>
<evidence type="ECO:0000259" key="2">
    <source>
        <dbReference type="Pfam" id="PF09116"/>
    </source>
</evidence>
<accession>A0A6J7WUP3</accession>
<evidence type="ECO:0000313" key="3">
    <source>
        <dbReference type="EMBL" id="CAB5221490.1"/>
    </source>
</evidence>
<sequence length="220" mass="24176">MKLSESTLNILKNFSTINPSILVKEGNVLSTISPQRSIFAKATVEETFPAQFAIYELSKFLGVLTLFKDPEIELGSKQMTIKSGKQSLNYTYADPSMLIVPPEKDITFPEPDIEFDVSQEELQKVVRATGVLQLPDIAVVGDSSTIRICATNSKNPTTDTFTVDVGSTDKNFNMVFKAENIIKLLSTNYNVKVSSKGLALFTSDSASYYVATEANSSFNK</sequence>
<dbReference type="GO" id="GO:0030337">
    <property type="term" value="F:DNA polymerase processivity factor activity"/>
    <property type="evidence" value="ECO:0007669"/>
    <property type="project" value="UniProtKB-UniRule"/>
</dbReference>
<dbReference type="EMBL" id="LR798288">
    <property type="protein sequence ID" value="CAB5221490.1"/>
    <property type="molecule type" value="Genomic_DNA"/>
</dbReference>
<feature type="domain" description="Sliding clamp C-terminal" evidence="2">
    <location>
        <begin position="114"/>
        <end position="214"/>
    </location>
</feature>
<dbReference type="GO" id="GO:0006260">
    <property type="term" value="P:DNA replication"/>
    <property type="evidence" value="ECO:0007669"/>
    <property type="project" value="UniProtKB-KW"/>
</dbReference>
<keyword evidence="1" id="KW-1194">Viral DNA replication</keyword>
<keyword evidence="1" id="KW-0235">DNA replication</keyword>
<dbReference type="Gene3D" id="3.70.10.10">
    <property type="match status" value="1"/>
</dbReference>
<comment type="similarity">
    <text evidence="1">Belongs to the Tevenvirinae sliding clamp family.</text>
</comment>
<dbReference type="Pfam" id="PF09116">
    <property type="entry name" value="gp45-slide_C"/>
    <property type="match status" value="1"/>
</dbReference>
<comment type="subunit">
    <text evidence="1">Homotrimer. Interacts with the viral DNA polymerase; this interaction constitutes the polymerase holoenzyme. Interacts with the sliding-clamp-loader; this interaction allows the sliding-clamp-loader to open the sliding clamp. Interacts with the viral DNA ligase. Part of the replicase complex that includes the DNA polymerase, the polymerase clamp, the clamp loader complex, the single-stranded DNA binding protein, the primase, the helicase and the helicase assembly factor. Interacts with the viral RNA polymerase (RNAP). Part of the transcription activation complex containing host RNAP, the viral RNA polymerase sigma-like factor, the late transcription coactivator, and the sliding clamp.</text>
</comment>
<dbReference type="GO" id="GO:0039693">
    <property type="term" value="P:viral DNA genome replication"/>
    <property type="evidence" value="ECO:0007669"/>
    <property type="project" value="UniProtKB-UniRule"/>
</dbReference>
<gene>
    <name evidence="3" type="ORF">UFOVP247_178</name>
</gene>
<organism evidence="3">
    <name type="scientific">uncultured Caudovirales phage</name>
    <dbReference type="NCBI Taxonomy" id="2100421"/>
    <lineage>
        <taxon>Viruses</taxon>
        <taxon>Duplodnaviria</taxon>
        <taxon>Heunggongvirae</taxon>
        <taxon>Uroviricota</taxon>
        <taxon>Caudoviricetes</taxon>
        <taxon>Peduoviridae</taxon>
        <taxon>Maltschvirus</taxon>
        <taxon>Maltschvirus maltsch</taxon>
    </lineage>
</organism>
<dbReference type="SUPFAM" id="SSF55979">
    <property type="entry name" value="DNA clamp"/>
    <property type="match status" value="2"/>
</dbReference>
<evidence type="ECO:0000256" key="1">
    <source>
        <dbReference type="HAMAP-Rule" id="MF_04161"/>
    </source>
</evidence>
<dbReference type="InterPro" id="IPR046938">
    <property type="entry name" value="DNA_clamp_sf"/>
</dbReference>
<dbReference type="HAMAP" id="MF_04161">
    <property type="entry name" value="Sliding_clamp_T4"/>
    <property type="match status" value="1"/>
</dbReference>
<keyword evidence="1" id="KW-1195">Viral transcription</keyword>
<dbReference type="InterPro" id="IPR015200">
    <property type="entry name" value="Sliding_clamp_C"/>
</dbReference>
<dbReference type="InterPro" id="IPR046389">
    <property type="entry name" value="Sliding_clamp_T4"/>
</dbReference>
<proteinExistence type="inferred from homology"/>
<name>A0A6J7WUP3_9CAUD</name>
<dbReference type="GO" id="GO:0019083">
    <property type="term" value="P:viral transcription"/>
    <property type="evidence" value="ECO:0007669"/>
    <property type="project" value="UniProtKB-UniRule"/>
</dbReference>
<reference evidence="3" key="1">
    <citation type="submission" date="2020-05" db="EMBL/GenBank/DDBJ databases">
        <authorList>
            <person name="Chiriac C."/>
            <person name="Salcher M."/>
            <person name="Ghai R."/>
            <person name="Kavagutti S V."/>
        </authorList>
    </citation>
    <scope>NUCLEOTIDE SEQUENCE</scope>
</reference>